<evidence type="ECO:0000256" key="1">
    <source>
        <dbReference type="ARBA" id="ARBA00004752"/>
    </source>
</evidence>
<dbReference type="Gene3D" id="2.40.440.10">
    <property type="entry name" value="L,D-transpeptidase catalytic domain-like"/>
    <property type="match status" value="1"/>
</dbReference>
<feature type="active site" description="Nucleophile" evidence="7">
    <location>
        <position position="167"/>
    </location>
</feature>
<evidence type="ECO:0000256" key="2">
    <source>
        <dbReference type="ARBA" id="ARBA00005992"/>
    </source>
</evidence>
<keyword evidence="5 7" id="KW-0573">Peptidoglycan synthesis</keyword>
<dbReference type="Proteomes" id="UP000078390">
    <property type="component" value="Unassembled WGS sequence"/>
</dbReference>
<dbReference type="GO" id="GO:0008360">
    <property type="term" value="P:regulation of cell shape"/>
    <property type="evidence" value="ECO:0007669"/>
    <property type="project" value="UniProtKB-UniRule"/>
</dbReference>
<evidence type="ECO:0000256" key="5">
    <source>
        <dbReference type="ARBA" id="ARBA00022984"/>
    </source>
</evidence>
<proteinExistence type="inferred from homology"/>
<comment type="caution">
    <text evidence="9">The sequence shown here is derived from an EMBL/GenBank/DDBJ whole genome shotgun (WGS) entry which is preliminary data.</text>
</comment>
<comment type="pathway">
    <text evidence="1 7">Cell wall biogenesis; peptidoglycan biosynthesis.</text>
</comment>
<dbReference type="GO" id="GO:0009252">
    <property type="term" value="P:peptidoglycan biosynthetic process"/>
    <property type="evidence" value="ECO:0007669"/>
    <property type="project" value="UniProtKB-UniPathway"/>
</dbReference>
<evidence type="ECO:0000256" key="3">
    <source>
        <dbReference type="ARBA" id="ARBA00022679"/>
    </source>
</evidence>
<name>A0A179D6C8_9BACT</name>
<evidence type="ECO:0000256" key="6">
    <source>
        <dbReference type="ARBA" id="ARBA00023316"/>
    </source>
</evidence>
<dbReference type="GO" id="GO:0016740">
    <property type="term" value="F:transferase activity"/>
    <property type="evidence" value="ECO:0007669"/>
    <property type="project" value="UniProtKB-KW"/>
</dbReference>
<organism evidence="9 10">
    <name type="scientific">Thermosulfurimonas dismutans</name>
    <dbReference type="NCBI Taxonomy" id="999894"/>
    <lineage>
        <taxon>Bacteria</taxon>
        <taxon>Pseudomonadati</taxon>
        <taxon>Thermodesulfobacteriota</taxon>
        <taxon>Thermodesulfobacteria</taxon>
        <taxon>Thermodesulfobacteriales</taxon>
        <taxon>Thermodesulfobacteriaceae</taxon>
        <taxon>Thermosulfurimonas</taxon>
    </lineage>
</organism>
<gene>
    <name evidence="9" type="ORF">TDIS_0928</name>
</gene>
<dbReference type="InterPro" id="IPR005490">
    <property type="entry name" value="LD_TPept_cat_dom"/>
</dbReference>
<evidence type="ECO:0000313" key="9">
    <source>
        <dbReference type="EMBL" id="OAQ21002.1"/>
    </source>
</evidence>
<dbReference type="SUPFAM" id="SSF141523">
    <property type="entry name" value="L,D-transpeptidase catalytic domain-like"/>
    <property type="match status" value="1"/>
</dbReference>
<dbReference type="OrthoDB" id="9809748at2"/>
<dbReference type="CDD" id="cd16913">
    <property type="entry name" value="YkuD_like"/>
    <property type="match status" value="1"/>
</dbReference>
<keyword evidence="10" id="KW-1185">Reference proteome</keyword>
<dbReference type="STRING" id="999894.TDIS_0928"/>
<keyword evidence="3" id="KW-0808">Transferase</keyword>
<keyword evidence="6 7" id="KW-0961">Cell wall biogenesis/degradation</keyword>
<dbReference type="GO" id="GO:0004180">
    <property type="term" value="F:carboxypeptidase activity"/>
    <property type="evidence" value="ECO:0007669"/>
    <property type="project" value="UniProtKB-ARBA"/>
</dbReference>
<dbReference type="GO" id="GO:0071555">
    <property type="term" value="P:cell wall organization"/>
    <property type="evidence" value="ECO:0007669"/>
    <property type="project" value="UniProtKB-UniRule"/>
</dbReference>
<feature type="active site" description="Proton donor/acceptor" evidence="7">
    <location>
        <position position="147"/>
    </location>
</feature>
<dbReference type="EMBL" id="LWLG01000004">
    <property type="protein sequence ID" value="OAQ21002.1"/>
    <property type="molecule type" value="Genomic_DNA"/>
</dbReference>
<dbReference type="PROSITE" id="PS52029">
    <property type="entry name" value="LD_TPASE"/>
    <property type="match status" value="1"/>
</dbReference>
<keyword evidence="4 7" id="KW-0133">Cell shape</keyword>
<dbReference type="PANTHER" id="PTHR36699">
    <property type="entry name" value="LD-TRANSPEPTIDASE"/>
    <property type="match status" value="1"/>
</dbReference>
<protein>
    <submittedName>
        <fullName evidence="9">ErfK/YbiS/YcfS/YnhG family protein</fullName>
    </submittedName>
</protein>
<feature type="domain" description="L,D-TPase catalytic" evidence="8">
    <location>
        <begin position="36"/>
        <end position="191"/>
    </location>
</feature>
<dbReference type="AlphaFoldDB" id="A0A179D6C8"/>
<dbReference type="Pfam" id="PF03734">
    <property type="entry name" value="YkuD"/>
    <property type="match status" value="1"/>
</dbReference>
<accession>A0A179D6C8</accession>
<comment type="similarity">
    <text evidence="2">Belongs to the YkuD family.</text>
</comment>
<dbReference type="InterPro" id="IPR038063">
    <property type="entry name" value="Transpep_catalytic_dom"/>
</dbReference>
<evidence type="ECO:0000259" key="8">
    <source>
        <dbReference type="PROSITE" id="PS52029"/>
    </source>
</evidence>
<dbReference type="PANTHER" id="PTHR36699:SF1">
    <property type="entry name" value="L,D-TRANSPEPTIDASE YAFK-RELATED"/>
    <property type="match status" value="1"/>
</dbReference>
<reference evidence="9 10" key="1">
    <citation type="submission" date="2016-04" db="EMBL/GenBank/DDBJ databases">
        <title>Genome analysis of Thermosulfurimonas dismutans, the first thermophilic sulfur-disproportionating bacterium of the phylum Thermodesulfobacteria.</title>
        <authorList>
            <person name="Mardanov A.V."/>
            <person name="Beletsky A.V."/>
            <person name="Kadnikov V.V."/>
            <person name="Slobodkin A.I."/>
            <person name="Ravin N.V."/>
        </authorList>
    </citation>
    <scope>NUCLEOTIDE SEQUENCE [LARGE SCALE GENOMIC DNA]</scope>
    <source>
        <strain evidence="9 10">S95</strain>
    </source>
</reference>
<sequence length="320" mass="36727">MLKIFKGFFRLFSLAGIIFLFLGGFSFPFQTRKDDKWIVIEKASKTLTLYQQGKEIASFPCSFGLNPLISKSKKGDLATPEGLYKVRYKRPSRKYYLFVGLDYPNLKDIRKAFWEGRLTEEEYQQYLEAYKAGRSLDGPLGNGIGIHGGGLYRKGKSRLVRNWTHGCIALADRDMESVYRFVEPGTPVLIYNRNRSFFEIMSELVVPDFLKEDGWQARLNLFLSEYQLDLKILLSAKRNGARAIEVVGIESFSGRPLFYVRDLNGNGALEPLDRFYSRLGGFPGGYPFLQRLVLDEVPKEVLNLIQKEDFRMALKDGAHY</sequence>
<evidence type="ECO:0000256" key="4">
    <source>
        <dbReference type="ARBA" id="ARBA00022960"/>
    </source>
</evidence>
<evidence type="ECO:0000313" key="10">
    <source>
        <dbReference type="Proteomes" id="UP000078390"/>
    </source>
</evidence>
<evidence type="ECO:0000256" key="7">
    <source>
        <dbReference type="PROSITE-ProRule" id="PRU01373"/>
    </source>
</evidence>
<dbReference type="UniPathway" id="UPA00219"/>